<dbReference type="GO" id="GO:0003824">
    <property type="term" value="F:catalytic activity"/>
    <property type="evidence" value="ECO:0007669"/>
    <property type="project" value="InterPro"/>
</dbReference>
<dbReference type="PANTHER" id="PTHR47821:SF2">
    <property type="entry name" value="PHOSPHOGLYCERATE MUTASE FAMILY PROTEIN"/>
    <property type="match status" value="1"/>
</dbReference>
<gene>
    <name evidence="3" type="ORF">Ga0061065_10271</name>
</gene>
<dbReference type="SUPFAM" id="SSF53254">
    <property type="entry name" value="Phosphoglycerate mutase-like"/>
    <property type="match status" value="1"/>
</dbReference>
<dbReference type="RefSeq" id="WP_055461707.1">
    <property type="nucleotide sequence ID" value="NZ_CYHG01000002.1"/>
</dbReference>
<dbReference type="CDD" id="cd07067">
    <property type="entry name" value="HP_PGM_like"/>
    <property type="match status" value="1"/>
</dbReference>
<dbReference type="Gene3D" id="3.40.50.1240">
    <property type="entry name" value="Phosphoglycerate mutase-like"/>
    <property type="match status" value="1"/>
</dbReference>
<feature type="active site" description="Proton donor/acceptor" evidence="1">
    <location>
        <position position="91"/>
    </location>
</feature>
<protein>
    <submittedName>
        <fullName evidence="3">Broad specificity phosphatase PhoE</fullName>
    </submittedName>
</protein>
<dbReference type="AlphaFoldDB" id="A0A0K6II04"/>
<feature type="binding site" evidence="2">
    <location>
        <begin position="11"/>
        <end position="18"/>
    </location>
    <ligand>
        <name>substrate</name>
    </ligand>
</feature>
<organism evidence="3 4">
    <name type="scientific">Marinomonas fungiae</name>
    <dbReference type="NCBI Taxonomy" id="1137284"/>
    <lineage>
        <taxon>Bacteria</taxon>
        <taxon>Pseudomonadati</taxon>
        <taxon>Pseudomonadota</taxon>
        <taxon>Gammaproteobacteria</taxon>
        <taxon>Oceanospirillales</taxon>
        <taxon>Oceanospirillaceae</taxon>
        <taxon>Marinomonas</taxon>
    </lineage>
</organism>
<dbReference type="InterPro" id="IPR029033">
    <property type="entry name" value="His_PPase_superfam"/>
</dbReference>
<dbReference type="OrthoDB" id="9793115at2"/>
<evidence type="ECO:0000313" key="3">
    <source>
        <dbReference type="EMBL" id="CUB02734.1"/>
    </source>
</evidence>
<reference evidence="4" key="1">
    <citation type="submission" date="2015-08" db="EMBL/GenBank/DDBJ databases">
        <authorList>
            <person name="Varghese N."/>
        </authorList>
    </citation>
    <scope>NUCLEOTIDE SEQUENCE [LARGE SCALE GENOMIC DNA]</scope>
    <source>
        <strain evidence="4">JCM 18476</strain>
    </source>
</reference>
<accession>A0A0K6II04</accession>
<evidence type="ECO:0000313" key="4">
    <source>
        <dbReference type="Proteomes" id="UP000182769"/>
    </source>
</evidence>
<dbReference type="InterPro" id="IPR013078">
    <property type="entry name" value="His_Pase_superF_clade-1"/>
</dbReference>
<proteinExistence type="predicted"/>
<feature type="binding site" evidence="2">
    <location>
        <position position="66"/>
    </location>
    <ligand>
        <name>substrate</name>
    </ligand>
</feature>
<dbReference type="InterPro" id="IPR001345">
    <property type="entry name" value="PG/BPGM_mutase_AS"/>
</dbReference>
<keyword evidence="4" id="KW-1185">Reference proteome</keyword>
<dbReference type="Proteomes" id="UP000182769">
    <property type="component" value="Unassembled WGS sequence"/>
</dbReference>
<evidence type="ECO:0000256" key="1">
    <source>
        <dbReference type="PIRSR" id="PIRSR613078-1"/>
    </source>
</evidence>
<feature type="active site" description="Tele-phosphohistidine intermediate" evidence="1">
    <location>
        <position position="12"/>
    </location>
</feature>
<evidence type="ECO:0000256" key="2">
    <source>
        <dbReference type="PIRSR" id="PIRSR613078-2"/>
    </source>
</evidence>
<dbReference type="EMBL" id="CYHG01000002">
    <property type="protein sequence ID" value="CUB02734.1"/>
    <property type="molecule type" value="Genomic_DNA"/>
</dbReference>
<sequence>MPYHNRYYIMRHGQSEANVAGKIVSHPDIGCQQYGLSDQGRQQIIGSLKSYRGPTFQQVYCSDFQRTKETALLVTQLLSLPSPVCEPLLRERFFGHLDGCSDDHYEHVWQQDAAHPNELDNGVETTEQVFRRAITAIERLEELHKNQTILLVSHGDVLQILRTAWFDLASHEHRQLPVINTAEIILLNAS</sequence>
<dbReference type="Pfam" id="PF00300">
    <property type="entry name" value="His_Phos_1"/>
    <property type="match status" value="1"/>
</dbReference>
<dbReference type="STRING" id="1137284.GCA_001418205_00576"/>
<dbReference type="PANTHER" id="PTHR47821">
    <property type="entry name" value="PHOSPHOGLYCERATE MUTASE FAMILY PROTEIN"/>
    <property type="match status" value="1"/>
</dbReference>
<dbReference type="PROSITE" id="PS00175">
    <property type="entry name" value="PG_MUTASE"/>
    <property type="match status" value="1"/>
</dbReference>
<dbReference type="SMART" id="SM00855">
    <property type="entry name" value="PGAM"/>
    <property type="match status" value="1"/>
</dbReference>
<name>A0A0K6II04_9GAMM</name>